<dbReference type="OrthoDB" id="2285533at2759"/>
<feature type="compositionally biased region" description="Polar residues" evidence="4">
    <location>
        <begin position="241"/>
        <end position="254"/>
    </location>
</feature>
<evidence type="ECO:0000256" key="1">
    <source>
        <dbReference type="ARBA" id="ARBA00004123"/>
    </source>
</evidence>
<feature type="compositionally biased region" description="Polar residues" evidence="4">
    <location>
        <begin position="376"/>
        <end position="391"/>
    </location>
</feature>
<accession>A0A8H5GS64</accession>
<evidence type="ECO:0000313" key="6">
    <source>
        <dbReference type="EMBL" id="KAF5370219.1"/>
    </source>
</evidence>
<evidence type="ECO:0000256" key="2">
    <source>
        <dbReference type="ARBA" id="ARBA00023242"/>
    </source>
</evidence>
<dbReference type="InterPro" id="IPR050936">
    <property type="entry name" value="AP-1-like"/>
</dbReference>
<dbReference type="PANTHER" id="PTHR40621">
    <property type="entry name" value="TRANSCRIPTION FACTOR KAPC-RELATED"/>
    <property type="match status" value="1"/>
</dbReference>
<protein>
    <recommendedName>
        <fullName evidence="5">BZIP domain-containing protein</fullName>
    </recommendedName>
</protein>
<feature type="compositionally biased region" description="Polar residues" evidence="4">
    <location>
        <begin position="123"/>
        <end position="134"/>
    </location>
</feature>
<feature type="coiled-coil region" evidence="3">
    <location>
        <begin position="50"/>
        <end position="91"/>
    </location>
</feature>
<feature type="compositionally biased region" description="Basic and acidic residues" evidence="4">
    <location>
        <begin position="311"/>
        <end position="321"/>
    </location>
</feature>
<feature type="region of interest" description="Disordered" evidence="4">
    <location>
        <begin position="107"/>
        <end position="139"/>
    </location>
</feature>
<evidence type="ECO:0000313" key="7">
    <source>
        <dbReference type="Proteomes" id="UP000565441"/>
    </source>
</evidence>
<dbReference type="AlphaFoldDB" id="A0A8H5GS64"/>
<dbReference type="GO" id="GO:0000976">
    <property type="term" value="F:transcription cis-regulatory region binding"/>
    <property type="evidence" value="ECO:0007669"/>
    <property type="project" value="InterPro"/>
</dbReference>
<keyword evidence="3" id="KW-0175">Coiled coil</keyword>
<proteinExistence type="predicted"/>
<keyword evidence="2" id="KW-0539">Nucleus</keyword>
<evidence type="ECO:0000259" key="5">
    <source>
        <dbReference type="PROSITE" id="PS00036"/>
    </source>
</evidence>
<feature type="compositionally biased region" description="Low complexity" evidence="4">
    <location>
        <begin position="280"/>
        <end position="302"/>
    </location>
</feature>
<name>A0A8H5GS64_9AGAR</name>
<comment type="caution">
    <text evidence="6">The sequence shown here is derived from an EMBL/GenBank/DDBJ whole genome shotgun (WGS) entry which is preliminary data.</text>
</comment>
<feature type="domain" description="BZIP" evidence="5">
    <location>
        <begin position="31"/>
        <end position="45"/>
    </location>
</feature>
<dbReference type="EMBL" id="JAACJP010000053">
    <property type="protein sequence ID" value="KAF5370219.1"/>
    <property type="molecule type" value="Genomic_DNA"/>
</dbReference>
<evidence type="ECO:0000256" key="4">
    <source>
        <dbReference type="SAM" id="MobiDB-lite"/>
    </source>
</evidence>
<feature type="region of interest" description="Disordered" evidence="4">
    <location>
        <begin position="212"/>
        <end position="344"/>
    </location>
</feature>
<organism evidence="6 7">
    <name type="scientific">Tricholomella constricta</name>
    <dbReference type="NCBI Taxonomy" id="117010"/>
    <lineage>
        <taxon>Eukaryota</taxon>
        <taxon>Fungi</taxon>
        <taxon>Dikarya</taxon>
        <taxon>Basidiomycota</taxon>
        <taxon>Agaricomycotina</taxon>
        <taxon>Agaricomycetes</taxon>
        <taxon>Agaricomycetidae</taxon>
        <taxon>Agaricales</taxon>
        <taxon>Tricholomatineae</taxon>
        <taxon>Lyophyllaceae</taxon>
        <taxon>Tricholomella</taxon>
    </lineage>
</organism>
<dbReference type="InterPro" id="IPR004827">
    <property type="entry name" value="bZIP"/>
</dbReference>
<dbReference type="Proteomes" id="UP000565441">
    <property type="component" value="Unassembled WGS sequence"/>
</dbReference>
<comment type="subcellular location">
    <subcellularLocation>
        <location evidence="1">Nucleus</location>
    </subcellularLocation>
</comment>
<dbReference type="GO" id="GO:0001228">
    <property type="term" value="F:DNA-binding transcription activator activity, RNA polymerase II-specific"/>
    <property type="evidence" value="ECO:0007669"/>
    <property type="project" value="TreeGrafter"/>
</dbReference>
<dbReference type="GO" id="GO:0090575">
    <property type="term" value="C:RNA polymerase II transcription regulator complex"/>
    <property type="evidence" value="ECO:0007669"/>
    <property type="project" value="TreeGrafter"/>
</dbReference>
<feature type="region of interest" description="Disordered" evidence="4">
    <location>
        <begin position="458"/>
        <end position="489"/>
    </location>
</feature>
<dbReference type="PROSITE" id="PS00036">
    <property type="entry name" value="BZIP_BASIC"/>
    <property type="match status" value="1"/>
</dbReference>
<feature type="compositionally biased region" description="Polar residues" evidence="4">
    <location>
        <begin position="1"/>
        <end position="15"/>
    </location>
</feature>
<feature type="region of interest" description="Disordered" evidence="4">
    <location>
        <begin position="1"/>
        <end position="37"/>
    </location>
</feature>
<dbReference type="PANTHER" id="PTHR40621:SF6">
    <property type="entry name" value="AP-1-LIKE TRANSCRIPTION FACTOR YAP1-RELATED"/>
    <property type="match status" value="1"/>
</dbReference>
<feature type="region of interest" description="Disordered" evidence="4">
    <location>
        <begin position="357"/>
        <end position="422"/>
    </location>
</feature>
<keyword evidence="7" id="KW-1185">Reference proteome</keyword>
<dbReference type="SUPFAM" id="SSF57959">
    <property type="entry name" value="Leucine zipper domain"/>
    <property type="match status" value="1"/>
</dbReference>
<feature type="compositionally biased region" description="Low complexity" evidence="4">
    <location>
        <begin position="224"/>
        <end position="240"/>
    </location>
</feature>
<gene>
    <name evidence="6" type="ORF">D9615_010062</name>
</gene>
<reference evidence="6 7" key="1">
    <citation type="journal article" date="2020" name="ISME J.">
        <title>Uncovering the hidden diversity of litter-decomposition mechanisms in mushroom-forming fungi.</title>
        <authorList>
            <person name="Floudas D."/>
            <person name="Bentzer J."/>
            <person name="Ahren D."/>
            <person name="Johansson T."/>
            <person name="Persson P."/>
            <person name="Tunlid A."/>
        </authorList>
    </citation>
    <scope>NUCLEOTIDE SEQUENCE [LARGE SCALE GENOMIC DNA]</scope>
    <source>
        <strain evidence="6 7">CBS 661.87</strain>
    </source>
</reference>
<feature type="compositionally biased region" description="Basic residues" evidence="4">
    <location>
        <begin position="398"/>
        <end position="411"/>
    </location>
</feature>
<sequence length="489" mass="52892">MPKSNSTMSPTTHNKQASDEPPSRMSDVALRKKKNADAQAAFRARRANYIATLEETVTSLESVVLQLQESCREARHESQELRQENVRLRHELREREKFWRTLWQARKPAQGAESDDPPPLPASFSSPHPSNGHMSSIHMHQFGGGALPYRMVDDASVCNGSYETNPSHYHNHPSSLSYGGVEADISGDIPSNPLAHRGSKYNPFTYPIPGIPREASWPSPIAQSTSSGGDSGGATHSSHSPSFAESPTLTSTDMSFVGRFPPEDQKVPLSSLDTAPYAFPNSRSISPTTSTPGSSSSTPLTPFQFTFSDNGGRDRSDLDYRRHSHPHGAEVTLHGGTADISSVGPAGDAVRYRLAPRRDHSASDRPLLPALPPMSGSDNGSQHEQGSSDGDSTPYPHSHSRLRRGMTHSRSRSPSPVPPILSGTLAVIKAQAFGALRRTRTRTKKSSEGAAKVAMNVLESRGIGIPPSPSATPSLKRQRLDDDLDLPQA</sequence>
<dbReference type="InterPro" id="IPR046347">
    <property type="entry name" value="bZIP_sf"/>
</dbReference>
<dbReference type="Gene3D" id="1.20.5.170">
    <property type="match status" value="1"/>
</dbReference>
<evidence type="ECO:0000256" key="3">
    <source>
        <dbReference type="SAM" id="Coils"/>
    </source>
</evidence>
<dbReference type="SMART" id="SM00338">
    <property type="entry name" value="BRLZ"/>
    <property type="match status" value="1"/>
</dbReference>